<dbReference type="PROSITE" id="PS51257">
    <property type="entry name" value="PROKAR_LIPOPROTEIN"/>
    <property type="match status" value="1"/>
</dbReference>
<name>A0A1I4Y4A3_9FLAO</name>
<protein>
    <recommendedName>
        <fullName evidence="1">DUF3347 domain-containing protein</fullName>
    </recommendedName>
</protein>
<feature type="domain" description="DUF3347" evidence="1">
    <location>
        <begin position="54"/>
        <end position="147"/>
    </location>
</feature>
<keyword evidence="3" id="KW-1185">Reference proteome</keyword>
<gene>
    <name evidence="2" type="ORF">SAMN05444143_11086</name>
</gene>
<dbReference type="AlphaFoldDB" id="A0A1I4Y4A3"/>
<evidence type="ECO:0000259" key="1">
    <source>
        <dbReference type="Pfam" id="PF11827"/>
    </source>
</evidence>
<dbReference type="Pfam" id="PF11827">
    <property type="entry name" value="DUF3347"/>
    <property type="match status" value="1"/>
</dbReference>
<dbReference type="InterPro" id="IPR021782">
    <property type="entry name" value="DUF3347"/>
</dbReference>
<dbReference type="EMBL" id="FOUT01000010">
    <property type="protein sequence ID" value="SFN32379.1"/>
    <property type="molecule type" value="Genomic_DNA"/>
</dbReference>
<reference evidence="3" key="1">
    <citation type="submission" date="2016-10" db="EMBL/GenBank/DDBJ databases">
        <authorList>
            <person name="Varghese N."/>
            <person name="Submissions S."/>
        </authorList>
    </citation>
    <scope>NUCLEOTIDE SEQUENCE [LARGE SCALE GENOMIC DNA]</scope>
    <source>
        <strain evidence="3">DSM 4002</strain>
    </source>
</reference>
<dbReference type="eggNOG" id="COG0845">
    <property type="taxonomic scope" value="Bacteria"/>
</dbReference>
<accession>A0A1I4Y4A3</accession>
<sequence length="190" mass="21140">MKNIILSAIAMSFVLVSCNQKNKQEETVNSETSKPETETATVKVNPTSFSIKEIVTDYLSLKNALTKDDSNATADAGKALVETLGKIDMKKLSGEQMKTYMDISDDVKEHAEHIGDNAGNIAHQREHFVLMSKDINDLITTFGTEQKLYQDFCPMADEGKGAIWISELKDIKNPYYGSEMLTCGSVRKEF</sequence>
<dbReference type="Proteomes" id="UP000182961">
    <property type="component" value="Unassembled WGS sequence"/>
</dbReference>
<dbReference type="RefSeq" id="WP_024981689.1">
    <property type="nucleotide sequence ID" value="NZ_CBCRUM010000018.1"/>
</dbReference>
<evidence type="ECO:0000313" key="3">
    <source>
        <dbReference type="Proteomes" id="UP000182961"/>
    </source>
</evidence>
<organism evidence="2 3">
    <name type="scientific">Flavobacterium succinicans</name>
    <dbReference type="NCBI Taxonomy" id="29536"/>
    <lineage>
        <taxon>Bacteria</taxon>
        <taxon>Pseudomonadati</taxon>
        <taxon>Bacteroidota</taxon>
        <taxon>Flavobacteriia</taxon>
        <taxon>Flavobacteriales</taxon>
        <taxon>Flavobacteriaceae</taxon>
        <taxon>Flavobacterium</taxon>
    </lineage>
</organism>
<proteinExistence type="predicted"/>
<evidence type="ECO:0000313" key="2">
    <source>
        <dbReference type="EMBL" id="SFN32379.1"/>
    </source>
</evidence>